<dbReference type="SUPFAM" id="SSF46955">
    <property type="entry name" value="Putative DNA-binding domain"/>
    <property type="match status" value="1"/>
</dbReference>
<evidence type="ECO:0000313" key="2">
    <source>
        <dbReference type="Proteomes" id="UP000093796"/>
    </source>
</evidence>
<dbReference type="PATRIC" id="fig|438.15.peg.940"/>
<comment type="caution">
    <text evidence="1">The sequence shown here is derived from an EMBL/GenBank/DDBJ whole genome shotgun (WGS) entry which is preliminary data.</text>
</comment>
<proteinExistence type="predicted"/>
<evidence type="ECO:0000313" key="1">
    <source>
        <dbReference type="EMBL" id="OAZ73210.1"/>
    </source>
</evidence>
<gene>
    <name evidence="1" type="ORF">SRCM100623_00801</name>
</gene>
<accession>A0A1A0DDY2</accession>
<dbReference type="InterPro" id="IPR009061">
    <property type="entry name" value="DNA-bd_dom_put_sf"/>
</dbReference>
<protein>
    <recommendedName>
        <fullName evidence="3">Helix-turn-helix domain-containing protein</fullName>
    </recommendedName>
</protein>
<dbReference type="EMBL" id="LYUD01000097">
    <property type="protein sequence ID" value="OAZ73210.1"/>
    <property type="molecule type" value="Genomic_DNA"/>
</dbReference>
<dbReference type="Proteomes" id="UP000093796">
    <property type="component" value="Unassembled WGS sequence"/>
</dbReference>
<dbReference type="AlphaFoldDB" id="A0A1A0DDY2"/>
<dbReference type="OrthoDB" id="7224327at2"/>
<organism evidence="1 2">
    <name type="scientific">Acetobacter pasteurianus</name>
    <name type="common">Acetobacter turbidans</name>
    <dbReference type="NCBI Taxonomy" id="438"/>
    <lineage>
        <taxon>Bacteria</taxon>
        <taxon>Pseudomonadati</taxon>
        <taxon>Pseudomonadota</taxon>
        <taxon>Alphaproteobacteria</taxon>
        <taxon>Acetobacterales</taxon>
        <taxon>Acetobacteraceae</taxon>
        <taxon>Acetobacter</taxon>
    </lineage>
</organism>
<dbReference type="RefSeq" id="WP_003629226.1">
    <property type="nucleotide sequence ID" value="NZ_LYUD01000097.1"/>
</dbReference>
<sequence length="150" mass="16705">MKEPHPPYQVEPEQATVCMFPLQQLLGRAEAAEYLGIPARRLRFLEIFGGGPKKVSHRGGAIQFRKEDLDQYSAQQFSRAGLGVDALSRYRSMRALADYKGLDPFMDMASRDELSQACTYIGGRVGIGLGLVVIVLSHTPLSRILFHVVR</sequence>
<reference evidence="1 2" key="1">
    <citation type="submission" date="2016-05" db="EMBL/GenBank/DDBJ databases">
        <title>Genome sequencing of Acetobacter pasteurianus strain SRCM100623.</title>
        <authorList>
            <person name="Song Y.R."/>
        </authorList>
    </citation>
    <scope>NUCLEOTIDE SEQUENCE [LARGE SCALE GENOMIC DNA]</scope>
    <source>
        <strain evidence="1 2">SRCM100623</strain>
    </source>
</reference>
<evidence type="ECO:0008006" key="3">
    <source>
        <dbReference type="Google" id="ProtNLM"/>
    </source>
</evidence>
<name>A0A1A0DDY2_ACEPA</name>